<organism evidence="5 6">
    <name type="scientific">Anaeromyxobacter dehalogenans (strain ATCC BAA-258 / DSM 21875 / 2CP-1)</name>
    <dbReference type="NCBI Taxonomy" id="455488"/>
    <lineage>
        <taxon>Bacteria</taxon>
        <taxon>Pseudomonadati</taxon>
        <taxon>Myxococcota</taxon>
        <taxon>Myxococcia</taxon>
        <taxon>Myxococcales</taxon>
        <taxon>Cystobacterineae</taxon>
        <taxon>Anaeromyxobacteraceae</taxon>
        <taxon>Anaeromyxobacter</taxon>
    </lineage>
</organism>
<dbReference type="InterPro" id="IPR001367">
    <property type="entry name" value="Fe_dep_repressor"/>
</dbReference>
<dbReference type="InterPro" id="IPR008988">
    <property type="entry name" value="Transcriptional_repressor_C"/>
</dbReference>
<evidence type="ECO:0000256" key="3">
    <source>
        <dbReference type="ARBA" id="ARBA00023004"/>
    </source>
</evidence>
<dbReference type="GO" id="GO:0003700">
    <property type="term" value="F:DNA-binding transcription factor activity"/>
    <property type="evidence" value="ECO:0007669"/>
    <property type="project" value="InterPro"/>
</dbReference>
<dbReference type="Gene3D" id="2.30.30.90">
    <property type="match status" value="1"/>
</dbReference>
<accession>B8JB96</accession>
<evidence type="ECO:0000259" key="4">
    <source>
        <dbReference type="SMART" id="SM00899"/>
    </source>
</evidence>
<protein>
    <submittedName>
        <fullName evidence="5">Iron (Metal) dependent repressor, DtxR family</fullName>
    </submittedName>
</protein>
<evidence type="ECO:0000313" key="5">
    <source>
        <dbReference type="EMBL" id="ACL65723.1"/>
    </source>
</evidence>
<dbReference type="InterPro" id="IPR036421">
    <property type="entry name" value="Fe_dep_repressor_sf"/>
</dbReference>
<feature type="domain" description="Ferrous iron transporter FeoA-like" evidence="4">
    <location>
        <begin position="151"/>
        <end position="221"/>
    </location>
</feature>
<dbReference type="RefSeq" id="WP_012526318.1">
    <property type="nucleotide sequence ID" value="NC_011891.1"/>
</dbReference>
<evidence type="ECO:0000256" key="2">
    <source>
        <dbReference type="ARBA" id="ARBA00011738"/>
    </source>
</evidence>
<dbReference type="InterPro" id="IPR036388">
    <property type="entry name" value="WH-like_DNA-bd_sf"/>
</dbReference>
<reference evidence="5" key="1">
    <citation type="submission" date="2009-01" db="EMBL/GenBank/DDBJ databases">
        <title>Complete sequence of Anaeromyxobacter dehalogenans 2CP-1.</title>
        <authorList>
            <consortium name="US DOE Joint Genome Institute"/>
            <person name="Lucas S."/>
            <person name="Copeland A."/>
            <person name="Lapidus A."/>
            <person name="Glavina del Rio T."/>
            <person name="Dalin E."/>
            <person name="Tice H."/>
            <person name="Bruce D."/>
            <person name="Goodwin L."/>
            <person name="Pitluck S."/>
            <person name="Saunders E."/>
            <person name="Brettin T."/>
            <person name="Detter J.C."/>
            <person name="Han C."/>
            <person name="Larimer F."/>
            <person name="Land M."/>
            <person name="Hauser L."/>
            <person name="Kyrpides N."/>
            <person name="Ovchinnikova G."/>
            <person name="Beliaev A.S."/>
            <person name="Richardson P."/>
        </authorList>
    </citation>
    <scope>NUCLEOTIDE SEQUENCE</scope>
    <source>
        <strain evidence="5">2CP-1</strain>
    </source>
</reference>
<gene>
    <name evidence="5" type="ordered locus">A2cp1_2385</name>
</gene>
<keyword evidence="6" id="KW-1185">Reference proteome</keyword>
<dbReference type="InterPro" id="IPR022689">
    <property type="entry name" value="Iron_dep_repressor"/>
</dbReference>
<dbReference type="AlphaFoldDB" id="B8JB96"/>
<dbReference type="KEGG" id="acp:A2cp1_2385"/>
<sequence length="225" mass="24417">MNHRTTHRNEEILEAVFTEREAGRDAAAGILAQAAPDHAPGADASDLEALAAEGLLRLDGTRVALTEAGERQAQDVVRRHRLTERLFRDLLDLGEEPMEKQACEFEHILSPEATDSVCTLLGHPPTCPHGKPIPPGPCCGTFQRTVRPLVTGLAAFDLGATGRIVFIAPKFHDRMDRLAALGVIPGSTLRLHQRSPSYVIEVGETTIALDPEIAGEIYVKPVEAR</sequence>
<dbReference type="GO" id="GO:0046914">
    <property type="term" value="F:transition metal ion binding"/>
    <property type="evidence" value="ECO:0007669"/>
    <property type="project" value="InterPro"/>
</dbReference>
<dbReference type="EMBL" id="CP001359">
    <property type="protein sequence ID" value="ACL65723.1"/>
    <property type="molecule type" value="Genomic_DNA"/>
</dbReference>
<proteinExistence type="predicted"/>
<evidence type="ECO:0000256" key="1">
    <source>
        <dbReference type="ARBA" id="ARBA00004496"/>
    </source>
</evidence>
<dbReference type="Gene3D" id="1.10.10.10">
    <property type="entry name" value="Winged helix-like DNA-binding domain superfamily/Winged helix DNA-binding domain"/>
    <property type="match status" value="1"/>
</dbReference>
<dbReference type="HOGENOM" id="CLU_069532_0_1_7"/>
<dbReference type="SUPFAM" id="SSF50037">
    <property type="entry name" value="C-terminal domain of transcriptional repressors"/>
    <property type="match status" value="1"/>
</dbReference>
<dbReference type="SUPFAM" id="SSF47979">
    <property type="entry name" value="Iron-dependent repressor protein, dimerization domain"/>
    <property type="match status" value="1"/>
</dbReference>
<dbReference type="PANTHER" id="PTHR33238">
    <property type="entry name" value="IRON (METAL) DEPENDENT REPRESSOR, DTXR FAMILY"/>
    <property type="match status" value="1"/>
</dbReference>
<dbReference type="InterPro" id="IPR007167">
    <property type="entry name" value="Fe-transptr_FeoA-like"/>
</dbReference>
<dbReference type="PANTHER" id="PTHR33238:SF11">
    <property type="entry name" value="TRANSCRIPTIONAL REGULATOR MNTR"/>
    <property type="match status" value="1"/>
</dbReference>
<dbReference type="SMART" id="SM00529">
    <property type="entry name" value="HTH_DTXR"/>
    <property type="match status" value="1"/>
</dbReference>
<dbReference type="Pfam" id="PF02742">
    <property type="entry name" value="Fe_dep_repr_C"/>
    <property type="match status" value="1"/>
</dbReference>
<keyword evidence="3" id="KW-0408">Iron</keyword>
<evidence type="ECO:0000313" key="6">
    <source>
        <dbReference type="Proteomes" id="UP000007089"/>
    </source>
</evidence>
<dbReference type="Proteomes" id="UP000007089">
    <property type="component" value="Chromosome"/>
</dbReference>
<name>B8JB96_ANAD2</name>
<dbReference type="InterPro" id="IPR050536">
    <property type="entry name" value="DtxR_MntR_Metal-Reg"/>
</dbReference>
<dbReference type="GO" id="GO:0046983">
    <property type="term" value="F:protein dimerization activity"/>
    <property type="evidence" value="ECO:0007669"/>
    <property type="project" value="InterPro"/>
</dbReference>
<comment type="subcellular location">
    <subcellularLocation>
        <location evidence="1">Cytoplasm</location>
    </subcellularLocation>
</comment>
<comment type="subunit">
    <text evidence="2">Homodimer.</text>
</comment>
<dbReference type="InterPro" id="IPR038157">
    <property type="entry name" value="FeoA_core_dom"/>
</dbReference>
<dbReference type="SMART" id="SM00899">
    <property type="entry name" value="FeoA"/>
    <property type="match status" value="1"/>
</dbReference>
<dbReference type="Pfam" id="PF04023">
    <property type="entry name" value="FeoA"/>
    <property type="match status" value="1"/>
</dbReference>
<dbReference type="GO" id="GO:0005737">
    <property type="term" value="C:cytoplasm"/>
    <property type="evidence" value="ECO:0007669"/>
    <property type="project" value="UniProtKB-SubCell"/>
</dbReference>